<keyword evidence="9" id="KW-1185">Reference proteome</keyword>
<name>A0ABN1IBW9_9GAMM</name>
<evidence type="ECO:0000256" key="2">
    <source>
        <dbReference type="ARBA" id="ARBA00001946"/>
    </source>
</evidence>
<evidence type="ECO:0000313" key="8">
    <source>
        <dbReference type="EMBL" id="GAA0705635.1"/>
    </source>
</evidence>
<sequence length="209" mass="23099">MMTPPPLEPRDAARLRRAVRSLDDPPVAPGWNAGELTDVFEPGLSRRPAAVLVPFVRRGDALSVLFTRRNEHLRQHAGQVSFPGGGVDAGDADAIAAALRETEEETGIAPALVEPFGYLDCFDTVSGYCVTPVAGFVHGDYSVRLEAAEVDEVFEVPLDFILAPDTLHREHILWRGRERDIFAFEWEGRRIWGATAAILKNLLDRLENT</sequence>
<keyword evidence="5" id="KW-0460">Magnesium</keyword>
<comment type="cofactor">
    <cofactor evidence="1">
        <name>Mn(2+)</name>
        <dbReference type="ChEBI" id="CHEBI:29035"/>
    </cofactor>
</comment>
<evidence type="ECO:0000256" key="5">
    <source>
        <dbReference type="ARBA" id="ARBA00022842"/>
    </source>
</evidence>
<proteinExistence type="predicted"/>
<dbReference type="InterPro" id="IPR015797">
    <property type="entry name" value="NUDIX_hydrolase-like_dom_sf"/>
</dbReference>
<gene>
    <name evidence="8" type="ORF">GCM10009105_03200</name>
</gene>
<comment type="caution">
    <text evidence="8">The sequence shown here is derived from an EMBL/GenBank/DDBJ whole genome shotgun (WGS) entry which is preliminary data.</text>
</comment>
<evidence type="ECO:0000256" key="6">
    <source>
        <dbReference type="ARBA" id="ARBA00023211"/>
    </source>
</evidence>
<dbReference type="InterPro" id="IPR000086">
    <property type="entry name" value="NUDIX_hydrolase_dom"/>
</dbReference>
<protein>
    <recommendedName>
        <fullName evidence="7">Nudix hydrolase domain-containing protein</fullName>
    </recommendedName>
</protein>
<dbReference type="NCBIfam" id="NF007980">
    <property type="entry name" value="PRK10707.1"/>
    <property type="match status" value="1"/>
</dbReference>
<keyword evidence="3" id="KW-0479">Metal-binding</keyword>
<dbReference type="PROSITE" id="PS51462">
    <property type="entry name" value="NUDIX"/>
    <property type="match status" value="1"/>
</dbReference>
<evidence type="ECO:0000256" key="1">
    <source>
        <dbReference type="ARBA" id="ARBA00001936"/>
    </source>
</evidence>
<keyword evidence="4" id="KW-0378">Hydrolase</keyword>
<dbReference type="EMBL" id="BAAAEU010000001">
    <property type="protein sequence ID" value="GAA0705635.1"/>
    <property type="molecule type" value="Genomic_DNA"/>
</dbReference>
<dbReference type="InterPro" id="IPR045121">
    <property type="entry name" value="CoAse"/>
</dbReference>
<dbReference type="PANTHER" id="PTHR12992:SF11">
    <property type="entry name" value="MITOCHONDRIAL COENZYME A DIPHOSPHATASE NUDT8"/>
    <property type="match status" value="1"/>
</dbReference>
<organism evidence="8 9">
    <name type="scientific">Dokdonella soli</name>
    <dbReference type="NCBI Taxonomy" id="529810"/>
    <lineage>
        <taxon>Bacteria</taxon>
        <taxon>Pseudomonadati</taxon>
        <taxon>Pseudomonadota</taxon>
        <taxon>Gammaproteobacteria</taxon>
        <taxon>Lysobacterales</taxon>
        <taxon>Rhodanobacteraceae</taxon>
        <taxon>Dokdonella</taxon>
    </lineage>
</organism>
<dbReference type="CDD" id="cd03426">
    <property type="entry name" value="NUDIX_CoAse_Nudt7"/>
    <property type="match status" value="1"/>
</dbReference>
<comment type="cofactor">
    <cofactor evidence="2">
        <name>Mg(2+)</name>
        <dbReference type="ChEBI" id="CHEBI:18420"/>
    </cofactor>
</comment>
<dbReference type="PANTHER" id="PTHR12992">
    <property type="entry name" value="NUDIX HYDROLASE"/>
    <property type="match status" value="1"/>
</dbReference>
<keyword evidence="6" id="KW-0464">Manganese</keyword>
<dbReference type="Pfam" id="PF00293">
    <property type="entry name" value="NUDIX"/>
    <property type="match status" value="1"/>
</dbReference>
<evidence type="ECO:0000256" key="4">
    <source>
        <dbReference type="ARBA" id="ARBA00022801"/>
    </source>
</evidence>
<evidence type="ECO:0000313" key="9">
    <source>
        <dbReference type="Proteomes" id="UP001501523"/>
    </source>
</evidence>
<feature type="domain" description="Nudix hydrolase" evidence="7">
    <location>
        <begin position="45"/>
        <end position="178"/>
    </location>
</feature>
<reference evidence="8 9" key="1">
    <citation type="journal article" date="2019" name="Int. J. Syst. Evol. Microbiol.">
        <title>The Global Catalogue of Microorganisms (GCM) 10K type strain sequencing project: providing services to taxonomists for standard genome sequencing and annotation.</title>
        <authorList>
            <consortium name="The Broad Institute Genomics Platform"/>
            <consortium name="The Broad Institute Genome Sequencing Center for Infectious Disease"/>
            <person name="Wu L."/>
            <person name="Ma J."/>
        </authorList>
    </citation>
    <scope>NUCLEOTIDE SEQUENCE [LARGE SCALE GENOMIC DNA]</scope>
    <source>
        <strain evidence="8 9">JCM 15421</strain>
    </source>
</reference>
<dbReference type="Gene3D" id="3.90.79.10">
    <property type="entry name" value="Nucleoside Triphosphate Pyrophosphohydrolase"/>
    <property type="match status" value="1"/>
</dbReference>
<dbReference type="RefSeq" id="WP_343786456.1">
    <property type="nucleotide sequence ID" value="NZ_BAAAEU010000001.1"/>
</dbReference>
<evidence type="ECO:0000256" key="3">
    <source>
        <dbReference type="ARBA" id="ARBA00022723"/>
    </source>
</evidence>
<dbReference type="SUPFAM" id="SSF55811">
    <property type="entry name" value="Nudix"/>
    <property type="match status" value="1"/>
</dbReference>
<evidence type="ECO:0000259" key="7">
    <source>
        <dbReference type="PROSITE" id="PS51462"/>
    </source>
</evidence>
<dbReference type="Proteomes" id="UP001501523">
    <property type="component" value="Unassembled WGS sequence"/>
</dbReference>
<accession>A0ABN1IBW9</accession>